<name>A0A934KIA5_9BACT</name>
<dbReference type="EMBL" id="JAEKNN010000034">
    <property type="protein sequence ID" value="MBJ7609301.1"/>
    <property type="molecule type" value="Genomic_DNA"/>
</dbReference>
<proteinExistence type="predicted"/>
<accession>A0A934KIA5</accession>
<evidence type="ECO:0000313" key="1">
    <source>
        <dbReference type="EMBL" id="MBJ7609301.1"/>
    </source>
</evidence>
<organism evidence="1 2">
    <name type="scientific">Candidatus Amunia macphersoniae</name>
    <dbReference type="NCBI Taxonomy" id="3127014"/>
    <lineage>
        <taxon>Bacteria</taxon>
        <taxon>Bacillati</taxon>
        <taxon>Candidatus Dormiibacterota</taxon>
        <taxon>Candidatus Dormibacteria</taxon>
        <taxon>Candidatus Aeolococcales</taxon>
        <taxon>Candidatus Aeolococcaceae</taxon>
        <taxon>Candidatus Amunia</taxon>
    </lineage>
</organism>
<evidence type="ECO:0000313" key="2">
    <source>
        <dbReference type="Proteomes" id="UP000614410"/>
    </source>
</evidence>
<gene>
    <name evidence="1" type="ORF">JF887_07700</name>
</gene>
<comment type="caution">
    <text evidence="1">The sequence shown here is derived from an EMBL/GenBank/DDBJ whole genome shotgun (WGS) entry which is preliminary data.</text>
</comment>
<protein>
    <submittedName>
        <fullName evidence="1">Uncharacterized protein</fullName>
    </submittedName>
</protein>
<sequence length="209" mass="23367">MSQAAPRRLPFVTVKRNIPQFRDSYGHWWVEVDGRESYGWWSMRCPLSIPQVIVGTIGTLNGVGGDVAGGAPTTDPRHGEDADFTFHPLLLTGKTDAQVRDEIRRFAASYAGRWGWPWWWCRTPMTNCHTFQLDLFTAVGLGEGAELLYTRGPGCPFMFLVRRLRWRVADGLRAGARGLATAATCSSCSRRTGPRHARLSRMLRPTSDG</sequence>
<dbReference type="AlphaFoldDB" id="A0A934KIA5"/>
<reference evidence="1 2" key="1">
    <citation type="submission" date="2020-10" db="EMBL/GenBank/DDBJ databases">
        <title>Ca. Dormibacterota MAGs.</title>
        <authorList>
            <person name="Montgomery K."/>
        </authorList>
    </citation>
    <scope>NUCLEOTIDE SEQUENCE [LARGE SCALE GENOMIC DNA]</scope>
    <source>
        <strain evidence="1">Mitchell_Peninsula_5</strain>
    </source>
</reference>
<dbReference type="Proteomes" id="UP000614410">
    <property type="component" value="Unassembled WGS sequence"/>
</dbReference>